<evidence type="ECO:0000313" key="3">
    <source>
        <dbReference type="EMBL" id="CAL6095653.1"/>
    </source>
</evidence>
<evidence type="ECO:0008006" key="5">
    <source>
        <dbReference type="Google" id="ProtNLM"/>
    </source>
</evidence>
<evidence type="ECO:0000313" key="2">
    <source>
        <dbReference type="EMBL" id="CAI9914400.1"/>
    </source>
</evidence>
<dbReference type="Proteomes" id="UP001642409">
    <property type="component" value="Unassembled WGS sequence"/>
</dbReference>
<protein>
    <recommendedName>
        <fullName evidence="5">Transmembrane protein</fullName>
    </recommendedName>
</protein>
<proteinExistence type="predicted"/>
<sequence>MLFALSTQLNCYATNSTVQVITQSNTIVLVMYPLNDGSTEQNLCAQLNSLSFSATVYFGAFSYTSVQAQTFSATTALELTFDCNDGCAAALAASSASYLFYFSQGNVEVADTISTFQIEKYNRRNCITNPTISFNPVSQVIEIQGTANGCEIPFIPTKHVQLILSAYPDIIIYKSISLAGISTLQQLIDILVIDCINDYTDTEQRTCQRLIEQFTSQSNYAELTLNFPGLIPDNSSTSTYSRDSPFSIYTEISTMSNYFVNNFDCFTSQQLIMFKDTIRIDLPINSSRVYCAQPIQQFIGSYDQSRIVIQIQDNPDFRQSTIVQFTFANAIFDFNTAFVYLQCGDEQEGTEKCSNKLATARKMTSWTSFIERKFYKNDNVVQSFQTLSTARLAKFDYNAIVNISKTKLCVSIGAWITYKSDIQVSLQLIAGFPKFAIEGHSTILDLKGQISYPLNFDVQPYCMDLDMSADQFQAYETIKNSQNISGIFHFMGAQCSAVQIYFADENHYINYLGITSGISAIIAIIWFVIALYRELR</sequence>
<dbReference type="EMBL" id="CATOUU010000050">
    <property type="protein sequence ID" value="CAI9914400.1"/>
    <property type="molecule type" value="Genomic_DNA"/>
</dbReference>
<dbReference type="EMBL" id="CAXDID020000478">
    <property type="protein sequence ID" value="CAL6095653.1"/>
    <property type="molecule type" value="Genomic_DNA"/>
</dbReference>
<comment type="caution">
    <text evidence="2">The sequence shown here is derived from an EMBL/GenBank/DDBJ whole genome shotgun (WGS) entry which is preliminary data.</text>
</comment>
<accession>A0AA86N7P3</accession>
<organism evidence="2">
    <name type="scientific">Hexamita inflata</name>
    <dbReference type="NCBI Taxonomy" id="28002"/>
    <lineage>
        <taxon>Eukaryota</taxon>
        <taxon>Metamonada</taxon>
        <taxon>Diplomonadida</taxon>
        <taxon>Hexamitidae</taxon>
        <taxon>Hexamitinae</taxon>
        <taxon>Hexamita</taxon>
    </lineage>
</organism>
<keyword evidence="1" id="KW-0472">Membrane</keyword>
<gene>
    <name evidence="2" type="ORF">HINF_LOCUS2045</name>
    <name evidence="3" type="ORF">HINF_LOCUS68052</name>
</gene>
<keyword evidence="1" id="KW-0812">Transmembrane</keyword>
<evidence type="ECO:0000313" key="4">
    <source>
        <dbReference type="Proteomes" id="UP001642409"/>
    </source>
</evidence>
<dbReference type="AlphaFoldDB" id="A0AA86N7P3"/>
<evidence type="ECO:0000256" key="1">
    <source>
        <dbReference type="SAM" id="Phobius"/>
    </source>
</evidence>
<feature type="transmembrane region" description="Helical" evidence="1">
    <location>
        <begin position="508"/>
        <end position="532"/>
    </location>
</feature>
<keyword evidence="4" id="KW-1185">Reference proteome</keyword>
<reference evidence="2" key="1">
    <citation type="submission" date="2023-06" db="EMBL/GenBank/DDBJ databases">
        <authorList>
            <person name="Kurt Z."/>
        </authorList>
    </citation>
    <scope>NUCLEOTIDE SEQUENCE</scope>
</reference>
<reference evidence="3 4" key="2">
    <citation type="submission" date="2024-07" db="EMBL/GenBank/DDBJ databases">
        <authorList>
            <person name="Akdeniz Z."/>
        </authorList>
    </citation>
    <scope>NUCLEOTIDE SEQUENCE [LARGE SCALE GENOMIC DNA]</scope>
</reference>
<name>A0AA86N7P3_9EUKA</name>
<keyword evidence="1" id="KW-1133">Transmembrane helix</keyword>